<evidence type="ECO:0000313" key="7">
    <source>
        <dbReference type="Proteomes" id="UP000298058"/>
    </source>
</evidence>
<dbReference type="GO" id="GO:0046872">
    <property type="term" value="F:metal ion binding"/>
    <property type="evidence" value="ECO:0007669"/>
    <property type="project" value="UniProtKB-KW"/>
</dbReference>
<dbReference type="Proteomes" id="UP000298058">
    <property type="component" value="Unassembled WGS sequence"/>
</dbReference>
<protein>
    <submittedName>
        <fullName evidence="6">Phosphohydrolase</fullName>
    </submittedName>
</protein>
<evidence type="ECO:0000259" key="5">
    <source>
        <dbReference type="Pfam" id="PF00149"/>
    </source>
</evidence>
<reference evidence="6" key="1">
    <citation type="journal article" date="2019" name="PLoS Negl. Trop. Dis.">
        <title>Revisiting the worldwide diversity of Leptospira species in the environment.</title>
        <authorList>
            <person name="Vincent A.T."/>
            <person name="Schiettekatte O."/>
            <person name="Bourhy P."/>
            <person name="Veyrier F.J."/>
            <person name="Picardeau M."/>
        </authorList>
    </citation>
    <scope>NUCLEOTIDE SEQUENCE [LARGE SCALE GENOMIC DNA]</scope>
    <source>
        <strain evidence="6">201300427</strain>
    </source>
</reference>
<evidence type="ECO:0000256" key="1">
    <source>
        <dbReference type="ARBA" id="ARBA00022723"/>
    </source>
</evidence>
<evidence type="ECO:0000256" key="3">
    <source>
        <dbReference type="ARBA" id="ARBA00023004"/>
    </source>
</evidence>
<dbReference type="RefSeq" id="WP_135761718.1">
    <property type="nucleotide sequence ID" value="NZ_RQHW01000065.1"/>
</dbReference>
<dbReference type="Pfam" id="PF00149">
    <property type="entry name" value="Metallophos"/>
    <property type="match status" value="1"/>
</dbReference>
<comment type="similarity">
    <text evidence="4">Belongs to the cyclic nucleotide phosphodiesterase class-III family.</text>
</comment>
<dbReference type="InterPro" id="IPR004843">
    <property type="entry name" value="Calcineurin-like_PHP"/>
</dbReference>
<sequence length="291" mass="33384">MKIIHISDLHFPTHLPLFSLRGKSVIGYLNYSLRRRKKYPMKLVETLISTIQDLEYDALVISGDITNVSHESEFIRAKKILSPVLNEKAFLIPGNHDRYKKESLKPESLFEKHFGDYLGESLSSSYYLRRKEIAGQSFIGWDSNQPLPIAKANGYVPLEVIGETFEKQKKDYVLVCHHPLWNPKGQEESSGHKMSNRADVAKSLNSQPPSLYLHGHTHTNWIKKPGNLMPFYIVNSASSTRLSDSGHECGFHLIEKDNNGQYSFKRYIYLKNKNEFKESPLVFLDEENGVV</sequence>
<dbReference type="GO" id="GO:0016787">
    <property type="term" value="F:hydrolase activity"/>
    <property type="evidence" value="ECO:0007669"/>
    <property type="project" value="UniProtKB-KW"/>
</dbReference>
<keyword evidence="7" id="KW-1185">Reference proteome</keyword>
<comment type="caution">
    <text evidence="6">The sequence shown here is derived from an EMBL/GenBank/DDBJ whole genome shotgun (WGS) entry which is preliminary data.</text>
</comment>
<dbReference type="EMBL" id="RQHW01000065">
    <property type="protein sequence ID" value="TGN17661.1"/>
    <property type="molecule type" value="Genomic_DNA"/>
</dbReference>
<dbReference type="PANTHER" id="PTHR42988">
    <property type="entry name" value="PHOSPHOHYDROLASE"/>
    <property type="match status" value="1"/>
</dbReference>
<evidence type="ECO:0000256" key="4">
    <source>
        <dbReference type="ARBA" id="ARBA00025742"/>
    </source>
</evidence>
<dbReference type="AlphaFoldDB" id="A0A4R9LYJ3"/>
<organism evidence="6 7">
    <name type="scientific">Leptospira idonii</name>
    <dbReference type="NCBI Taxonomy" id="1193500"/>
    <lineage>
        <taxon>Bacteria</taxon>
        <taxon>Pseudomonadati</taxon>
        <taxon>Spirochaetota</taxon>
        <taxon>Spirochaetia</taxon>
        <taxon>Leptospirales</taxon>
        <taxon>Leptospiraceae</taxon>
        <taxon>Leptospira</taxon>
    </lineage>
</organism>
<proteinExistence type="inferred from homology"/>
<dbReference type="PANTHER" id="PTHR42988:SF2">
    <property type="entry name" value="CYCLIC NUCLEOTIDE PHOSPHODIESTERASE CBUA0032-RELATED"/>
    <property type="match status" value="1"/>
</dbReference>
<keyword evidence="1" id="KW-0479">Metal-binding</keyword>
<dbReference type="Gene3D" id="3.60.21.10">
    <property type="match status" value="1"/>
</dbReference>
<keyword evidence="3" id="KW-0408">Iron</keyword>
<name>A0A4R9LYJ3_9LEPT</name>
<dbReference type="InterPro" id="IPR029052">
    <property type="entry name" value="Metallo-depent_PP-like"/>
</dbReference>
<evidence type="ECO:0000256" key="2">
    <source>
        <dbReference type="ARBA" id="ARBA00022801"/>
    </source>
</evidence>
<gene>
    <name evidence="6" type="ORF">EHS15_16690</name>
</gene>
<evidence type="ECO:0000313" key="6">
    <source>
        <dbReference type="EMBL" id="TGN17661.1"/>
    </source>
</evidence>
<keyword evidence="2 6" id="KW-0378">Hydrolase</keyword>
<dbReference type="OrthoDB" id="371150at2"/>
<accession>A0A4R9LYJ3</accession>
<dbReference type="SUPFAM" id="SSF56300">
    <property type="entry name" value="Metallo-dependent phosphatases"/>
    <property type="match status" value="1"/>
</dbReference>
<dbReference type="InterPro" id="IPR050884">
    <property type="entry name" value="CNP_phosphodiesterase-III"/>
</dbReference>
<feature type="domain" description="Calcineurin-like phosphoesterase" evidence="5">
    <location>
        <begin position="1"/>
        <end position="219"/>
    </location>
</feature>